<dbReference type="InterPro" id="IPR012337">
    <property type="entry name" value="RNaseH-like_sf"/>
</dbReference>
<comment type="cofactor">
    <cofactor evidence="2">
        <name>Mg(2+)</name>
        <dbReference type="ChEBI" id="CHEBI:18420"/>
    </cofactor>
</comment>
<dbReference type="PANTHER" id="PTHR10642:SF26">
    <property type="entry name" value="RIBONUCLEASE H1"/>
    <property type="match status" value="1"/>
</dbReference>
<keyword evidence="9" id="KW-0378">Hydrolase</keyword>
<dbReference type="PATRIC" id="fig|1710896.3.peg.5698"/>
<comment type="caution">
    <text evidence="12">The sequence shown here is derived from an EMBL/GenBank/DDBJ whole genome shotgun (WGS) entry which is preliminary data.</text>
</comment>
<organism evidence="12 13">
    <name type="scientific">Aphanizomenon flos-aquae WA102</name>
    <dbReference type="NCBI Taxonomy" id="1710896"/>
    <lineage>
        <taxon>Bacteria</taxon>
        <taxon>Bacillati</taxon>
        <taxon>Cyanobacteriota</taxon>
        <taxon>Cyanophyceae</taxon>
        <taxon>Nostocales</taxon>
        <taxon>Aphanizomenonaceae</taxon>
        <taxon>Aphanizomenon</taxon>
    </lineage>
</organism>
<dbReference type="SUPFAM" id="SSF53098">
    <property type="entry name" value="Ribonuclease H-like"/>
    <property type="match status" value="1"/>
</dbReference>
<dbReference type="PROSITE" id="PS50879">
    <property type="entry name" value="RNASE_H_1"/>
    <property type="match status" value="1"/>
</dbReference>
<comment type="catalytic activity">
    <reaction evidence="1">
        <text>Endonucleolytic cleavage to 5'-phosphomonoester.</text>
        <dbReference type="EC" id="3.1.26.4"/>
    </reaction>
</comment>
<dbReference type="GO" id="GO:0003676">
    <property type="term" value="F:nucleic acid binding"/>
    <property type="evidence" value="ECO:0007669"/>
    <property type="project" value="InterPro"/>
</dbReference>
<evidence type="ECO:0000256" key="10">
    <source>
        <dbReference type="ARBA" id="ARBA00022842"/>
    </source>
</evidence>
<evidence type="ECO:0000256" key="7">
    <source>
        <dbReference type="ARBA" id="ARBA00022723"/>
    </source>
</evidence>
<dbReference type="InterPro" id="IPR050092">
    <property type="entry name" value="RNase_H"/>
</dbReference>
<name>A0A1B7WVY2_APHFL</name>
<keyword evidence="10" id="KW-0460">Magnesium</keyword>
<evidence type="ECO:0000259" key="11">
    <source>
        <dbReference type="PROSITE" id="PS50879"/>
    </source>
</evidence>
<dbReference type="GO" id="GO:0043137">
    <property type="term" value="P:DNA replication, removal of RNA primer"/>
    <property type="evidence" value="ECO:0007669"/>
    <property type="project" value="TreeGrafter"/>
</dbReference>
<keyword evidence="8" id="KW-0255">Endonuclease</keyword>
<evidence type="ECO:0000256" key="6">
    <source>
        <dbReference type="ARBA" id="ARBA00022722"/>
    </source>
</evidence>
<dbReference type="PANTHER" id="PTHR10642">
    <property type="entry name" value="RIBONUCLEASE H1"/>
    <property type="match status" value="1"/>
</dbReference>
<accession>A0A1B7WVY2</accession>
<comment type="subunit">
    <text evidence="4">Monomer.</text>
</comment>
<dbReference type="GO" id="GO:0046872">
    <property type="term" value="F:metal ion binding"/>
    <property type="evidence" value="ECO:0007669"/>
    <property type="project" value="UniProtKB-KW"/>
</dbReference>
<dbReference type="Pfam" id="PF00075">
    <property type="entry name" value="RNase_H"/>
    <property type="match status" value="1"/>
</dbReference>
<dbReference type="GO" id="GO:0004523">
    <property type="term" value="F:RNA-DNA hybrid ribonuclease activity"/>
    <property type="evidence" value="ECO:0007669"/>
    <property type="project" value="UniProtKB-EC"/>
</dbReference>
<keyword evidence="7" id="KW-0479">Metal-binding</keyword>
<evidence type="ECO:0000256" key="4">
    <source>
        <dbReference type="ARBA" id="ARBA00011245"/>
    </source>
</evidence>
<dbReference type="AlphaFoldDB" id="A0A1B7WVY2"/>
<dbReference type="InterPro" id="IPR036397">
    <property type="entry name" value="RNaseH_sf"/>
</dbReference>
<evidence type="ECO:0000256" key="9">
    <source>
        <dbReference type="ARBA" id="ARBA00022801"/>
    </source>
</evidence>
<evidence type="ECO:0000256" key="5">
    <source>
        <dbReference type="ARBA" id="ARBA00012180"/>
    </source>
</evidence>
<proteinExistence type="inferred from homology"/>
<evidence type="ECO:0000256" key="2">
    <source>
        <dbReference type="ARBA" id="ARBA00001946"/>
    </source>
</evidence>
<dbReference type="CDD" id="cd09278">
    <property type="entry name" value="RNase_HI_prokaryote_like"/>
    <property type="match status" value="1"/>
</dbReference>
<evidence type="ECO:0000256" key="1">
    <source>
        <dbReference type="ARBA" id="ARBA00000077"/>
    </source>
</evidence>
<dbReference type="InterPro" id="IPR022892">
    <property type="entry name" value="RNaseHI"/>
</dbReference>
<dbReference type="InterPro" id="IPR002156">
    <property type="entry name" value="RNaseH_domain"/>
</dbReference>
<sequence length="133" mass="15006">MKITIYCDGSCSGNPGNGGYCAILKSEKFPPKTVNGYDPETTNNRMEIMAALAGLKALKYPCEVEIISDSQYLVNTMSKNWKRKVNMDLWQELDDIAKIHTITWTWVKRNSLPELEQCDRIAKEQSKTVSLAA</sequence>
<feature type="domain" description="RNase H type-1" evidence="11">
    <location>
        <begin position="1"/>
        <end position="127"/>
    </location>
</feature>
<protein>
    <recommendedName>
        <fullName evidence="5">ribonuclease H</fullName>
        <ecNumber evidence="5">3.1.26.4</ecNumber>
    </recommendedName>
</protein>
<evidence type="ECO:0000313" key="12">
    <source>
        <dbReference type="EMBL" id="OBQ41288.1"/>
    </source>
</evidence>
<dbReference type="Gene3D" id="3.30.420.10">
    <property type="entry name" value="Ribonuclease H-like superfamily/Ribonuclease H"/>
    <property type="match status" value="1"/>
</dbReference>
<reference evidence="12 13" key="1">
    <citation type="submission" date="2015-09" db="EMBL/GenBank/DDBJ databases">
        <title>Aphanizomenon flos-aquae WA102.</title>
        <authorList>
            <person name="Driscoll C."/>
        </authorList>
    </citation>
    <scope>NUCLEOTIDE SEQUENCE [LARGE SCALE GENOMIC DNA]</scope>
    <source>
        <strain evidence="12">WA102</strain>
    </source>
</reference>
<gene>
    <name evidence="12" type="ORF">AN484_21305</name>
</gene>
<dbReference type="EC" id="3.1.26.4" evidence="5"/>
<dbReference type="EMBL" id="LJOW01000152">
    <property type="protein sequence ID" value="OBQ41288.1"/>
    <property type="molecule type" value="Genomic_DNA"/>
</dbReference>
<keyword evidence="6" id="KW-0540">Nuclease</keyword>
<dbReference type="Proteomes" id="UP000092093">
    <property type="component" value="Unassembled WGS sequence"/>
</dbReference>
<evidence type="ECO:0000256" key="8">
    <source>
        <dbReference type="ARBA" id="ARBA00022759"/>
    </source>
</evidence>
<evidence type="ECO:0000313" key="13">
    <source>
        <dbReference type="Proteomes" id="UP000092093"/>
    </source>
</evidence>
<comment type="similarity">
    <text evidence="3">Belongs to the RNase H family.</text>
</comment>
<evidence type="ECO:0000256" key="3">
    <source>
        <dbReference type="ARBA" id="ARBA00005300"/>
    </source>
</evidence>